<dbReference type="Proteomes" id="UP000305198">
    <property type="component" value="Unassembled WGS sequence"/>
</dbReference>
<evidence type="ECO:0000313" key="1">
    <source>
        <dbReference type="EMBL" id="TKA90363.1"/>
    </source>
</evidence>
<organism evidence="1 2">
    <name type="scientific">Halopseudomonas bauzanensis</name>
    <dbReference type="NCBI Taxonomy" id="653930"/>
    <lineage>
        <taxon>Bacteria</taxon>
        <taxon>Pseudomonadati</taxon>
        <taxon>Pseudomonadota</taxon>
        <taxon>Gammaproteobacteria</taxon>
        <taxon>Pseudomonadales</taxon>
        <taxon>Pseudomonadaceae</taxon>
        <taxon>Halopseudomonas</taxon>
    </lineage>
</organism>
<sequence length="67" mass="7647">MTDQISFTQMSEAVEQAHDTIRRADAVAGKMARILKGRLRTANVSNDVLRSLKKELKDFNMHTGEWK</sequence>
<accession>A0A4U0YMZ5</accession>
<dbReference type="RefSeq" id="WP_136869915.1">
    <property type="nucleotide sequence ID" value="NZ_SWAV01000005.1"/>
</dbReference>
<dbReference type="AlphaFoldDB" id="A0A4U0YMZ5"/>
<proteinExistence type="predicted"/>
<dbReference type="EMBL" id="SWAV01000005">
    <property type="protein sequence ID" value="TKA90363.1"/>
    <property type="molecule type" value="Genomic_DNA"/>
</dbReference>
<comment type="caution">
    <text evidence="1">The sequence shown here is derived from an EMBL/GenBank/DDBJ whole genome shotgun (WGS) entry which is preliminary data.</text>
</comment>
<protein>
    <submittedName>
        <fullName evidence="1">Uncharacterized protein</fullName>
    </submittedName>
</protein>
<name>A0A4U0YMZ5_9GAMM</name>
<evidence type="ECO:0000313" key="2">
    <source>
        <dbReference type="Proteomes" id="UP000305198"/>
    </source>
</evidence>
<reference evidence="1 2" key="1">
    <citation type="submission" date="2019-04" db="EMBL/GenBank/DDBJ databases">
        <title>Crypto-aerobic microbial life in anoxic (sulfidic) marine sediments.</title>
        <authorList>
            <person name="Bhattacharya S."/>
            <person name="Roy C."/>
            <person name="Mondal N."/>
            <person name="Sarkar J."/>
            <person name="Mandal S."/>
            <person name="Rameez M.J."/>
            <person name="Ghosh W."/>
        </authorList>
    </citation>
    <scope>NUCLEOTIDE SEQUENCE [LARGE SCALE GENOMIC DNA]</scope>
    <source>
        <strain evidence="1 2">SBBB</strain>
    </source>
</reference>
<gene>
    <name evidence="1" type="ORF">FA869_14695</name>
</gene>